<feature type="region of interest" description="Disordered" evidence="1">
    <location>
        <begin position="24"/>
        <end position="45"/>
    </location>
</feature>
<dbReference type="AlphaFoldDB" id="A0A1I5CLX7"/>
<keyword evidence="2" id="KW-0732">Signal</keyword>
<dbReference type="Proteomes" id="UP000198705">
    <property type="component" value="Unassembled WGS sequence"/>
</dbReference>
<protein>
    <submittedName>
        <fullName evidence="3">Uncharacterized protein</fullName>
    </submittedName>
</protein>
<feature type="chain" id="PRO_5011641952" evidence="2">
    <location>
        <begin position="22"/>
        <end position="45"/>
    </location>
</feature>
<sequence length="45" mass="4922">MKRLIISVLMLMAATLIFSQAKDSVDDNASKQEVVSQKEIPTTLG</sequence>
<feature type="signal peptide" evidence="2">
    <location>
        <begin position="1"/>
        <end position="21"/>
    </location>
</feature>
<keyword evidence="4" id="KW-1185">Reference proteome</keyword>
<gene>
    <name evidence="3" type="ORF">SAMN04487989_105153</name>
</gene>
<evidence type="ECO:0000313" key="4">
    <source>
        <dbReference type="Proteomes" id="UP000198705"/>
    </source>
</evidence>
<reference evidence="4" key="1">
    <citation type="submission" date="2016-10" db="EMBL/GenBank/DDBJ databases">
        <authorList>
            <person name="Varghese N."/>
            <person name="Submissions S."/>
        </authorList>
    </citation>
    <scope>NUCLEOTIDE SEQUENCE [LARGE SCALE GENOMIC DNA]</scope>
    <source>
        <strain evidence="4">DSM 23925</strain>
    </source>
</reference>
<dbReference type="STRING" id="649333.SAMN04487989_105153"/>
<evidence type="ECO:0000256" key="1">
    <source>
        <dbReference type="SAM" id="MobiDB-lite"/>
    </source>
</evidence>
<evidence type="ECO:0000256" key="2">
    <source>
        <dbReference type="SAM" id="SignalP"/>
    </source>
</evidence>
<organism evidence="3 4">
    <name type="scientific">Bizionia echini</name>
    <dbReference type="NCBI Taxonomy" id="649333"/>
    <lineage>
        <taxon>Bacteria</taxon>
        <taxon>Pseudomonadati</taxon>
        <taxon>Bacteroidota</taxon>
        <taxon>Flavobacteriia</taxon>
        <taxon>Flavobacteriales</taxon>
        <taxon>Flavobacteriaceae</taxon>
        <taxon>Bizionia</taxon>
    </lineage>
</organism>
<name>A0A1I5CLX7_9FLAO</name>
<dbReference type="EMBL" id="FOVN01000005">
    <property type="protein sequence ID" value="SFN87876.1"/>
    <property type="molecule type" value="Genomic_DNA"/>
</dbReference>
<evidence type="ECO:0000313" key="3">
    <source>
        <dbReference type="EMBL" id="SFN87876.1"/>
    </source>
</evidence>
<proteinExistence type="predicted"/>
<accession>A0A1I5CLX7</accession>
<dbReference type="RefSeq" id="WP_177209037.1">
    <property type="nucleotide sequence ID" value="NZ_FOVN01000005.1"/>
</dbReference>